<keyword evidence="2" id="KW-1185">Reference proteome</keyword>
<protein>
    <submittedName>
        <fullName evidence="1">Uncharacterized protein</fullName>
    </submittedName>
</protein>
<name>A0AA39J4P8_9AGAR</name>
<accession>A0AA39J4P8</accession>
<dbReference type="Proteomes" id="UP001175226">
    <property type="component" value="Unassembled WGS sequence"/>
</dbReference>
<proteinExistence type="predicted"/>
<organism evidence="1 2">
    <name type="scientific">Armillaria borealis</name>
    <dbReference type="NCBI Taxonomy" id="47425"/>
    <lineage>
        <taxon>Eukaryota</taxon>
        <taxon>Fungi</taxon>
        <taxon>Dikarya</taxon>
        <taxon>Basidiomycota</taxon>
        <taxon>Agaricomycotina</taxon>
        <taxon>Agaricomycetes</taxon>
        <taxon>Agaricomycetidae</taxon>
        <taxon>Agaricales</taxon>
        <taxon>Marasmiineae</taxon>
        <taxon>Physalacriaceae</taxon>
        <taxon>Armillaria</taxon>
    </lineage>
</organism>
<dbReference type="EMBL" id="JAUEPT010000057">
    <property type="protein sequence ID" value="KAK0436101.1"/>
    <property type="molecule type" value="Genomic_DNA"/>
</dbReference>
<dbReference type="AlphaFoldDB" id="A0AA39J4P8"/>
<evidence type="ECO:0000313" key="1">
    <source>
        <dbReference type="EMBL" id="KAK0436101.1"/>
    </source>
</evidence>
<comment type="caution">
    <text evidence="1">The sequence shown here is derived from an EMBL/GenBank/DDBJ whole genome shotgun (WGS) entry which is preliminary data.</text>
</comment>
<reference evidence="1" key="1">
    <citation type="submission" date="2023-06" db="EMBL/GenBank/DDBJ databases">
        <authorList>
            <consortium name="Lawrence Berkeley National Laboratory"/>
            <person name="Ahrendt S."/>
            <person name="Sahu N."/>
            <person name="Indic B."/>
            <person name="Wong-Bajracharya J."/>
            <person name="Merenyi Z."/>
            <person name="Ke H.-M."/>
            <person name="Monk M."/>
            <person name="Kocsube S."/>
            <person name="Drula E."/>
            <person name="Lipzen A."/>
            <person name="Balint B."/>
            <person name="Henrissat B."/>
            <person name="Andreopoulos B."/>
            <person name="Martin F.M."/>
            <person name="Harder C.B."/>
            <person name="Rigling D."/>
            <person name="Ford K.L."/>
            <person name="Foster G.D."/>
            <person name="Pangilinan J."/>
            <person name="Papanicolaou A."/>
            <person name="Barry K."/>
            <person name="LaButti K."/>
            <person name="Viragh M."/>
            <person name="Koriabine M."/>
            <person name="Yan M."/>
            <person name="Riley R."/>
            <person name="Champramary S."/>
            <person name="Plett K.L."/>
            <person name="Tsai I.J."/>
            <person name="Slot J."/>
            <person name="Sipos G."/>
            <person name="Plett J."/>
            <person name="Nagy L.G."/>
            <person name="Grigoriev I.V."/>
        </authorList>
    </citation>
    <scope>NUCLEOTIDE SEQUENCE</scope>
    <source>
        <strain evidence="1">FPL87.14</strain>
    </source>
</reference>
<evidence type="ECO:0000313" key="2">
    <source>
        <dbReference type="Proteomes" id="UP001175226"/>
    </source>
</evidence>
<sequence>MSSHVVAVELLRWSERYCPYIPCVWRLCRFCRVAVEDEQHALYSSVLPLPVRLFTT</sequence>
<gene>
    <name evidence="1" type="ORF">EV421DRAFT_2086799</name>
</gene>